<dbReference type="GO" id="GO:0008408">
    <property type="term" value="F:3'-5' exonuclease activity"/>
    <property type="evidence" value="ECO:0007669"/>
    <property type="project" value="InterPro"/>
</dbReference>
<dbReference type="InterPro" id="IPR051086">
    <property type="entry name" value="RNase_D-like"/>
</dbReference>
<dbReference type="Gene3D" id="3.30.420.10">
    <property type="entry name" value="Ribonuclease H-like superfamily/Ribonuclease H"/>
    <property type="match status" value="1"/>
</dbReference>
<accession>A0A3B1CQP6</accession>
<dbReference type="SMART" id="SM00341">
    <property type="entry name" value="HRDC"/>
    <property type="match status" value="2"/>
</dbReference>
<dbReference type="EMBL" id="UOGF01000042">
    <property type="protein sequence ID" value="VAX28791.1"/>
    <property type="molecule type" value="Genomic_DNA"/>
</dbReference>
<dbReference type="AlphaFoldDB" id="A0A3B1CQP6"/>
<dbReference type="PROSITE" id="PS50967">
    <property type="entry name" value="HRDC"/>
    <property type="match status" value="2"/>
</dbReference>
<dbReference type="SMART" id="SM00474">
    <property type="entry name" value="35EXOc"/>
    <property type="match status" value="1"/>
</dbReference>
<dbReference type="CDD" id="cd06142">
    <property type="entry name" value="RNaseD_exo"/>
    <property type="match status" value="1"/>
</dbReference>
<dbReference type="GO" id="GO:0006139">
    <property type="term" value="P:nucleobase-containing compound metabolic process"/>
    <property type="evidence" value="ECO:0007669"/>
    <property type="project" value="InterPro"/>
</dbReference>
<dbReference type="SUPFAM" id="SSF53098">
    <property type="entry name" value="Ribonuclease H-like"/>
    <property type="match status" value="1"/>
</dbReference>
<proteinExistence type="predicted"/>
<dbReference type="GO" id="GO:0003676">
    <property type="term" value="F:nucleic acid binding"/>
    <property type="evidence" value="ECO:0007669"/>
    <property type="project" value="InterPro"/>
</dbReference>
<gene>
    <name evidence="2" type="ORF">MNBD_NITROSPIRAE01-638</name>
</gene>
<dbReference type="PANTHER" id="PTHR47649">
    <property type="entry name" value="RIBONUCLEASE D"/>
    <property type="match status" value="1"/>
</dbReference>
<evidence type="ECO:0000259" key="1">
    <source>
        <dbReference type="PROSITE" id="PS50967"/>
    </source>
</evidence>
<reference evidence="2" key="1">
    <citation type="submission" date="2018-06" db="EMBL/GenBank/DDBJ databases">
        <authorList>
            <person name="Zhirakovskaya E."/>
        </authorList>
    </citation>
    <scope>NUCLEOTIDE SEQUENCE</scope>
</reference>
<dbReference type="GO" id="GO:0000166">
    <property type="term" value="F:nucleotide binding"/>
    <property type="evidence" value="ECO:0007669"/>
    <property type="project" value="InterPro"/>
</dbReference>
<organism evidence="2">
    <name type="scientific">hydrothermal vent metagenome</name>
    <dbReference type="NCBI Taxonomy" id="652676"/>
    <lineage>
        <taxon>unclassified sequences</taxon>
        <taxon>metagenomes</taxon>
        <taxon>ecological metagenomes</taxon>
    </lineage>
</organism>
<feature type="domain" description="HRDC" evidence="1">
    <location>
        <begin position="283"/>
        <end position="363"/>
    </location>
</feature>
<feature type="domain" description="HRDC" evidence="1">
    <location>
        <begin position="191"/>
        <end position="271"/>
    </location>
</feature>
<protein>
    <recommendedName>
        <fullName evidence="1">HRDC domain-containing protein</fullName>
    </recommendedName>
</protein>
<dbReference type="Gene3D" id="1.10.150.80">
    <property type="entry name" value="HRDC domain"/>
    <property type="match status" value="2"/>
</dbReference>
<dbReference type="InterPro" id="IPR002121">
    <property type="entry name" value="HRDC_dom"/>
</dbReference>
<evidence type="ECO:0000313" key="2">
    <source>
        <dbReference type="EMBL" id="VAX28791.1"/>
    </source>
</evidence>
<name>A0A3B1CQP6_9ZZZZ</name>
<dbReference type="Pfam" id="PF00570">
    <property type="entry name" value="HRDC"/>
    <property type="match status" value="2"/>
</dbReference>
<dbReference type="InterPro" id="IPR012337">
    <property type="entry name" value="RNaseH-like_sf"/>
</dbReference>
<sequence length="368" mass="42471">MQCDCIGVDTEGDSLFSYKERVSLIQISGNDKHYVFDPLLLDNLEALAPLFANPCILKIFHGSDYDVVSLKRDYDFQIAPIFDTALAARAIGLKRFSLQSLIETYFQVTLVKKYQKANWKLRPLSKEQLDYASLDTVYLVRLYEILKAEIEKKGRWDQIEEECKIMEKITWGGKDFEPNDYIRTKGARTLSEVEQKVLRALIAARDLLASARDYPPFKIISSRHLILMAEKTPRDHDSLMALFPKKNMAITRHYERWLNAIQEGLESKTPLPERVKGNNGPLTNSQEKLLKTLKIWRNQQAEDEALEPAMVLTGNVLKEVARQKPKDIEDFSEIPLIRKWQIKRYGTPLLKILHKKTQKEDDSSGKTL</sequence>
<dbReference type="InterPro" id="IPR044876">
    <property type="entry name" value="HRDC_dom_sf"/>
</dbReference>
<dbReference type="InterPro" id="IPR036397">
    <property type="entry name" value="RNaseH_sf"/>
</dbReference>
<dbReference type="PANTHER" id="PTHR47649:SF1">
    <property type="entry name" value="RIBONUCLEASE D"/>
    <property type="match status" value="1"/>
</dbReference>
<dbReference type="InterPro" id="IPR010997">
    <property type="entry name" value="HRDC-like_sf"/>
</dbReference>
<dbReference type="InterPro" id="IPR002562">
    <property type="entry name" value="3'-5'_exonuclease_dom"/>
</dbReference>
<dbReference type="Pfam" id="PF01612">
    <property type="entry name" value="DNA_pol_A_exo1"/>
    <property type="match status" value="1"/>
</dbReference>
<dbReference type="SUPFAM" id="SSF47819">
    <property type="entry name" value="HRDC-like"/>
    <property type="match status" value="2"/>
</dbReference>